<dbReference type="NCBIfam" id="TIGR02397">
    <property type="entry name" value="dnaX_nterm"/>
    <property type="match status" value="1"/>
</dbReference>
<accession>C7RH57</accession>
<proteinExistence type="inferred from homology"/>
<dbReference type="AlphaFoldDB" id="C7RH57"/>
<dbReference type="OrthoDB" id="9810148at2"/>
<keyword evidence="8" id="KW-0862">Zinc</keyword>
<dbReference type="InterPro" id="IPR045085">
    <property type="entry name" value="HLD_clamp_pol_III_gamma_tau"/>
</dbReference>
<dbReference type="RefSeq" id="WP_015777721.1">
    <property type="nucleotide sequence ID" value="NC_013171.1"/>
</dbReference>
<feature type="domain" description="AAA+ ATPase" evidence="12">
    <location>
        <begin position="36"/>
        <end position="178"/>
    </location>
</feature>
<evidence type="ECO:0000313" key="13">
    <source>
        <dbReference type="EMBL" id="ACV28818.1"/>
    </source>
</evidence>
<gene>
    <name evidence="13" type="ordered locus">Apre_0790</name>
</gene>
<evidence type="ECO:0000256" key="10">
    <source>
        <dbReference type="ARBA" id="ARBA00022932"/>
    </source>
</evidence>
<evidence type="ECO:0000256" key="2">
    <source>
        <dbReference type="ARBA" id="ARBA00012417"/>
    </source>
</evidence>
<keyword evidence="6" id="KW-0479">Metal-binding</keyword>
<dbReference type="CDD" id="cd18137">
    <property type="entry name" value="HLD_clamp_pol_III_gamma_tau"/>
    <property type="match status" value="1"/>
</dbReference>
<comment type="catalytic activity">
    <reaction evidence="11">
        <text>DNA(n) + a 2'-deoxyribonucleoside 5'-triphosphate = DNA(n+1) + diphosphate</text>
        <dbReference type="Rhea" id="RHEA:22508"/>
        <dbReference type="Rhea" id="RHEA-COMP:17339"/>
        <dbReference type="Rhea" id="RHEA-COMP:17340"/>
        <dbReference type="ChEBI" id="CHEBI:33019"/>
        <dbReference type="ChEBI" id="CHEBI:61560"/>
        <dbReference type="ChEBI" id="CHEBI:173112"/>
        <dbReference type="EC" id="2.7.7.7"/>
    </reaction>
</comment>
<dbReference type="FunFam" id="3.40.50.300:FF:000014">
    <property type="entry name" value="DNA polymerase III subunit gamma/tau"/>
    <property type="match status" value="1"/>
</dbReference>
<dbReference type="HOGENOM" id="CLU_006229_0_3_9"/>
<dbReference type="Gene3D" id="1.10.8.60">
    <property type="match status" value="1"/>
</dbReference>
<dbReference type="STRING" id="525919.Apre_0790"/>
<dbReference type="NCBIfam" id="NF004046">
    <property type="entry name" value="PRK05563.1"/>
    <property type="match status" value="1"/>
</dbReference>
<keyword evidence="14" id="KW-1185">Reference proteome</keyword>
<dbReference type="Gene3D" id="3.40.50.300">
    <property type="entry name" value="P-loop containing nucleotide triphosphate hydrolases"/>
    <property type="match status" value="1"/>
</dbReference>
<dbReference type="GO" id="GO:0009360">
    <property type="term" value="C:DNA polymerase III complex"/>
    <property type="evidence" value="ECO:0007669"/>
    <property type="project" value="InterPro"/>
</dbReference>
<dbReference type="InterPro" id="IPR022754">
    <property type="entry name" value="DNA_pol_III_gamma-3"/>
</dbReference>
<dbReference type="SUPFAM" id="SSF52540">
    <property type="entry name" value="P-loop containing nucleoside triphosphate hydrolases"/>
    <property type="match status" value="1"/>
</dbReference>
<dbReference type="Gene3D" id="1.20.272.10">
    <property type="match status" value="1"/>
</dbReference>
<dbReference type="CDD" id="cd00009">
    <property type="entry name" value="AAA"/>
    <property type="match status" value="1"/>
</dbReference>
<dbReference type="InterPro" id="IPR012763">
    <property type="entry name" value="DNA_pol_III_sug/sutau_N"/>
</dbReference>
<evidence type="ECO:0000256" key="1">
    <source>
        <dbReference type="ARBA" id="ARBA00006360"/>
    </source>
</evidence>
<evidence type="ECO:0000256" key="8">
    <source>
        <dbReference type="ARBA" id="ARBA00022833"/>
    </source>
</evidence>
<dbReference type="PANTHER" id="PTHR11669">
    <property type="entry name" value="REPLICATION FACTOR C / DNA POLYMERASE III GAMMA-TAU SUBUNIT"/>
    <property type="match status" value="1"/>
</dbReference>
<evidence type="ECO:0000313" key="14">
    <source>
        <dbReference type="Proteomes" id="UP000002294"/>
    </source>
</evidence>
<keyword evidence="9" id="KW-0067">ATP-binding</keyword>
<dbReference type="InterPro" id="IPR027417">
    <property type="entry name" value="P-loop_NTPase"/>
</dbReference>
<protein>
    <recommendedName>
        <fullName evidence="2">DNA-directed DNA polymerase</fullName>
        <ecNumber evidence="2">2.7.7.7</ecNumber>
    </recommendedName>
</protein>
<dbReference type="PANTHER" id="PTHR11669:SF0">
    <property type="entry name" value="PROTEIN STICHEL-LIKE 2"/>
    <property type="match status" value="1"/>
</dbReference>
<dbReference type="GO" id="GO:0006261">
    <property type="term" value="P:DNA-templated DNA replication"/>
    <property type="evidence" value="ECO:0007669"/>
    <property type="project" value="TreeGrafter"/>
</dbReference>
<dbReference type="Pfam" id="PF12169">
    <property type="entry name" value="DNA_pol3_gamma3"/>
    <property type="match status" value="1"/>
</dbReference>
<dbReference type="GO" id="GO:0003887">
    <property type="term" value="F:DNA-directed DNA polymerase activity"/>
    <property type="evidence" value="ECO:0007669"/>
    <property type="project" value="UniProtKB-KW"/>
</dbReference>
<evidence type="ECO:0000256" key="5">
    <source>
        <dbReference type="ARBA" id="ARBA00022705"/>
    </source>
</evidence>
<evidence type="ECO:0000256" key="7">
    <source>
        <dbReference type="ARBA" id="ARBA00022741"/>
    </source>
</evidence>
<comment type="similarity">
    <text evidence="1">Belongs to the DnaX/STICHEL family.</text>
</comment>
<dbReference type="Pfam" id="PF13177">
    <property type="entry name" value="DNA_pol3_delta2"/>
    <property type="match status" value="1"/>
</dbReference>
<dbReference type="GO" id="GO:0003677">
    <property type="term" value="F:DNA binding"/>
    <property type="evidence" value="ECO:0007669"/>
    <property type="project" value="InterPro"/>
</dbReference>
<keyword evidence="5" id="KW-0235">DNA replication</keyword>
<evidence type="ECO:0000256" key="4">
    <source>
        <dbReference type="ARBA" id="ARBA00022695"/>
    </source>
</evidence>
<dbReference type="InterPro" id="IPR008921">
    <property type="entry name" value="DNA_pol3_clamp-load_cplx_C"/>
</dbReference>
<dbReference type="Pfam" id="PF22608">
    <property type="entry name" value="DNAX_ATPase_lid"/>
    <property type="match status" value="1"/>
</dbReference>
<evidence type="ECO:0000256" key="9">
    <source>
        <dbReference type="ARBA" id="ARBA00022840"/>
    </source>
</evidence>
<dbReference type="Proteomes" id="UP000002294">
    <property type="component" value="Chromosome"/>
</dbReference>
<evidence type="ECO:0000256" key="6">
    <source>
        <dbReference type="ARBA" id="ARBA00022723"/>
    </source>
</evidence>
<dbReference type="InterPro" id="IPR003593">
    <property type="entry name" value="AAA+_ATPase"/>
</dbReference>
<dbReference type="EC" id="2.7.7.7" evidence="2"/>
<evidence type="ECO:0000256" key="11">
    <source>
        <dbReference type="ARBA" id="ARBA00049244"/>
    </source>
</evidence>
<evidence type="ECO:0000256" key="3">
    <source>
        <dbReference type="ARBA" id="ARBA00022679"/>
    </source>
</evidence>
<name>C7RH57_ANAPD</name>
<dbReference type="InterPro" id="IPR050238">
    <property type="entry name" value="DNA_Rep/Repair_Clamp_Loader"/>
</dbReference>
<dbReference type="GO" id="GO:0005524">
    <property type="term" value="F:ATP binding"/>
    <property type="evidence" value="ECO:0007669"/>
    <property type="project" value="UniProtKB-KW"/>
</dbReference>
<organism evidence="13 14">
    <name type="scientific">Anaerococcus prevotii (strain ATCC 9321 / DSM 20548 / JCM 6508 / NCTC 11806 / PC1)</name>
    <name type="common">Peptostreptococcus prevotii</name>
    <name type="synonym">Peptococcus prevotii</name>
    <dbReference type="NCBI Taxonomy" id="525919"/>
    <lineage>
        <taxon>Bacteria</taxon>
        <taxon>Bacillati</taxon>
        <taxon>Bacillota</taxon>
        <taxon>Tissierellia</taxon>
        <taxon>Tissierellales</taxon>
        <taxon>Peptoniphilaceae</taxon>
        <taxon>Anaerococcus</taxon>
    </lineage>
</organism>
<keyword evidence="4 13" id="KW-0548">Nucleotidyltransferase</keyword>
<dbReference type="KEGG" id="apr:Apre_0790"/>
<dbReference type="eggNOG" id="COG2812">
    <property type="taxonomic scope" value="Bacteria"/>
</dbReference>
<keyword evidence="7" id="KW-0547">Nucleotide-binding</keyword>
<dbReference type="EMBL" id="CP001708">
    <property type="protein sequence ID" value="ACV28818.1"/>
    <property type="molecule type" value="Genomic_DNA"/>
</dbReference>
<keyword evidence="10" id="KW-0239">DNA-directed DNA polymerase</keyword>
<dbReference type="GO" id="GO:0046872">
    <property type="term" value="F:metal ion binding"/>
    <property type="evidence" value="ECO:0007669"/>
    <property type="project" value="UniProtKB-KW"/>
</dbReference>
<dbReference type="SUPFAM" id="SSF48019">
    <property type="entry name" value="post-AAA+ oligomerization domain-like"/>
    <property type="match status" value="1"/>
</dbReference>
<sequence>MAKALYRQYRPKTFDEVLGQDRVVNVLKNQVKNNNFSHAYIFAGERGCGKTTCAKIFAKAINCLHPVDGSPCLECENCKAIDDESTIDIIEMDAASNRRIDDIRNLKDNVIYPPNKLKYKVYIIDEAHMITREAFNALLKIMEEPPSHLVFILATTEIDNIPNTILSRAQNFEFNKIEKGKIKEQISIILKDKDIEMENEAIDLIIRKAKGAMRDALSILDQVLSYDTKSYKLADVENLLGVVDFYDIDKLTNSIFSFNQKKALSYIFSLRESNKSNKDIIDSLINYFRDIMLYKMSEDPDLFDNEERFDFIKKRAGEIEIDRLLDLLDILNEYSAKIRLSDNTDLIVELMVIRLINSKDVKSLDSRIRALEANNEKDLMSIINRLVDDKLSNFDFSKYENISDNNDRNSSYTVVNNHDISDIKEDGSHNTGIVDENIDLPYEADNESPPMEITNDSNTKDNLNEPSEKFEENQSIDIPSKMLDDIRDMIINTAGRMLKPMFEKDGFNYSYRPGEFVLYLKDDFYGIFIQTKTDVIVKELNEILEDEVIFSVDNYSKFTENKVDNTEIERSGNFEKEEKKTKKSEKLDENNDDIINKSLVNKEDAKKNLSNLDRLKEIFKEELIIK</sequence>
<evidence type="ECO:0000259" key="12">
    <source>
        <dbReference type="SMART" id="SM00382"/>
    </source>
</evidence>
<reference evidence="13 14" key="1">
    <citation type="journal article" date="2009" name="Stand. Genomic Sci.">
        <title>Complete genome sequence of Anaerococcus prevotii type strain (PC1).</title>
        <authorList>
            <person name="Labutti K."/>
            <person name="Pukall R."/>
            <person name="Steenblock K."/>
            <person name="Glavina Del Rio T."/>
            <person name="Tice H."/>
            <person name="Copeland A."/>
            <person name="Cheng J.F."/>
            <person name="Lucas S."/>
            <person name="Chen F."/>
            <person name="Nolan M."/>
            <person name="Bruce D."/>
            <person name="Goodwin L."/>
            <person name="Pitluck S."/>
            <person name="Ivanova N."/>
            <person name="Mavromatis K."/>
            <person name="Ovchinnikova G."/>
            <person name="Pati A."/>
            <person name="Chen A."/>
            <person name="Palaniappan K."/>
            <person name="Land M."/>
            <person name="Hauser L."/>
            <person name="Chang Y.J."/>
            <person name="Jeffries C.D."/>
            <person name="Chain P."/>
            <person name="Saunders E."/>
            <person name="Brettin T."/>
            <person name="Detter J.C."/>
            <person name="Han C."/>
            <person name="Goker M."/>
            <person name="Bristow J."/>
            <person name="Eisen J.A."/>
            <person name="Markowitz V."/>
            <person name="Hugenholtz P."/>
            <person name="Kyrpides N.C."/>
            <person name="Klenk H.P."/>
            <person name="Lapidus A."/>
        </authorList>
    </citation>
    <scope>NUCLEOTIDE SEQUENCE [LARGE SCALE GENOMIC DNA]</scope>
    <source>
        <strain evidence="14">ATCC 9321 / DSM 20548 / JCM 6508 / NCTC 11806 / PC1</strain>
    </source>
</reference>
<dbReference type="SMART" id="SM00382">
    <property type="entry name" value="AAA"/>
    <property type="match status" value="1"/>
</dbReference>
<keyword evidence="3 13" id="KW-0808">Transferase</keyword>